<sequence>MGEISITKLLVVAALVVLLFGTKKLRTLGGDLGGPLKGSRRR</sequence>
<gene>
    <name evidence="8" type="primary">tatE</name>
    <name evidence="8" type="ORF">NCTC9702_04190</name>
</gene>
<comment type="subcellular location">
    <subcellularLocation>
        <location evidence="1">Membrane</location>
        <topology evidence="1">Single-pass membrane protein</topology>
    </subcellularLocation>
</comment>
<evidence type="ECO:0000313" key="8">
    <source>
        <dbReference type="EMBL" id="VED36886.1"/>
    </source>
</evidence>
<dbReference type="InterPro" id="IPR003369">
    <property type="entry name" value="TatA/B/E"/>
</dbReference>
<name>A0A3S5DW71_ECOLX</name>
<evidence type="ECO:0000256" key="1">
    <source>
        <dbReference type="ARBA" id="ARBA00004167"/>
    </source>
</evidence>
<dbReference type="AlphaFoldDB" id="A0A3S5DW71"/>
<protein>
    <submittedName>
        <fullName evidence="8">Twin arginine translocase protein E</fullName>
    </submittedName>
</protein>
<reference evidence="8 9" key="1">
    <citation type="submission" date="2018-12" db="EMBL/GenBank/DDBJ databases">
        <authorList>
            <consortium name="Pathogen Informatics"/>
        </authorList>
    </citation>
    <scope>NUCLEOTIDE SEQUENCE [LARGE SCALE GENOMIC DNA]</scope>
    <source>
        <strain evidence="8 9">NCTC9702</strain>
    </source>
</reference>
<accession>A0A3S5DW71</accession>
<keyword evidence="5" id="KW-1133">Transmembrane helix</keyword>
<evidence type="ECO:0000256" key="6">
    <source>
        <dbReference type="ARBA" id="ARBA00023010"/>
    </source>
</evidence>
<keyword evidence="4" id="KW-0653">Protein transport</keyword>
<dbReference type="Proteomes" id="UP000277930">
    <property type="component" value="Chromosome 1"/>
</dbReference>
<proteinExistence type="predicted"/>
<keyword evidence="3" id="KW-0812">Transmembrane</keyword>
<evidence type="ECO:0000256" key="2">
    <source>
        <dbReference type="ARBA" id="ARBA00022448"/>
    </source>
</evidence>
<organism evidence="8 9">
    <name type="scientific">Escherichia coli</name>
    <dbReference type="NCBI Taxonomy" id="562"/>
    <lineage>
        <taxon>Bacteria</taxon>
        <taxon>Pseudomonadati</taxon>
        <taxon>Pseudomonadota</taxon>
        <taxon>Gammaproteobacteria</taxon>
        <taxon>Enterobacterales</taxon>
        <taxon>Enterobacteriaceae</taxon>
        <taxon>Escherichia</taxon>
    </lineage>
</organism>
<dbReference type="GO" id="GO:0016020">
    <property type="term" value="C:membrane"/>
    <property type="evidence" value="ECO:0007669"/>
    <property type="project" value="UniProtKB-ARBA"/>
</dbReference>
<evidence type="ECO:0000256" key="4">
    <source>
        <dbReference type="ARBA" id="ARBA00022927"/>
    </source>
</evidence>
<evidence type="ECO:0000313" key="9">
    <source>
        <dbReference type="Proteomes" id="UP000277930"/>
    </source>
</evidence>
<keyword evidence="7" id="KW-0472">Membrane</keyword>
<dbReference type="Pfam" id="PF02416">
    <property type="entry name" value="TatA_B_E"/>
    <property type="match status" value="1"/>
</dbReference>
<evidence type="ECO:0000256" key="5">
    <source>
        <dbReference type="ARBA" id="ARBA00022989"/>
    </source>
</evidence>
<dbReference type="GO" id="GO:0015031">
    <property type="term" value="P:protein transport"/>
    <property type="evidence" value="ECO:0007669"/>
    <property type="project" value="UniProtKB-KW"/>
</dbReference>
<keyword evidence="2" id="KW-0813">Transport</keyword>
<evidence type="ECO:0000256" key="7">
    <source>
        <dbReference type="ARBA" id="ARBA00023136"/>
    </source>
</evidence>
<keyword evidence="6" id="KW-0811">Translocation</keyword>
<dbReference type="Gene3D" id="1.20.5.3310">
    <property type="match status" value="1"/>
</dbReference>
<evidence type="ECO:0000256" key="3">
    <source>
        <dbReference type="ARBA" id="ARBA00022692"/>
    </source>
</evidence>
<dbReference type="EMBL" id="LR134246">
    <property type="protein sequence ID" value="VED36886.1"/>
    <property type="molecule type" value="Genomic_DNA"/>
</dbReference>